<proteinExistence type="predicted"/>
<dbReference type="PANTHER" id="PTHR48051">
    <property type="match status" value="1"/>
</dbReference>
<evidence type="ECO:0000256" key="2">
    <source>
        <dbReference type="ARBA" id="ARBA00022614"/>
    </source>
</evidence>
<dbReference type="InterPro" id="IPR032675">
    <property type="entry name" value="LRR_dom_sf"/>
</dbReference>
<protein>
    <recommendedName>
        <fullName evidence="7">Leucine-rich repeat domain-containing protein</fullName>
    </recommendedName>
</protein>
<evidence type="ECO:0000313" key="5">
    <source>
        <dbReference type="EMBL" id="QDZ24166.1"/>
    </source>
</evidence>
<reference evidence="5 6" key="1">
    <citation type="submission" date="2018-07" db="EMBL/GenBank/DDBJ databases">
        <title>The complete nuclear genome of the prasinophyte Chloropicon primus (CCMP1205).</title>
        <authorList>
            <person name="Pombert J.-F."/>
            <person name="Otis C."/>
            <person name="Turmel M."/>
            <person name="Lemieux C."/>
        </authorList>
    </citation>
    <scope>NUCLEOTIDE SEQUENCE [LARGE SCALE GENOMIC DNA]</scope>
    <source>
        <strain evidence="5 6">CCMP1205</strain>
    </source>
</reference>
<evidence type="ECO:0000256" key="1">
    <source>
        <dbReference type="ARBA" id="ARBA00004430"/>
    </source>
</evidence>
<gene>
    <name evidence="5" type="ORF">A3770_12p66840</name>
</gene>
<organism evidence="5 6">
    <name type="scientific">Chloropicon primus</name>
    <dbReference type="NCBI Taxonomy" id="1764295"/>
    <lineage>
        <taxon>Eukaryota</taxon>
        <taxon>Viridiplantae</taxon>
        <taxon>Chlorophyta</taxon>
        <taxon>Chloropicophyceae</taxon>
        <taxon>Chloropicales</taxon>
        <taxon>Chloropicaceae</taxon>
        <taxon>Chloropicon</taxon>
    </lineage>
</organism>
<keyword evidence="3" id="KW-0677">Repeat</keyword>
<keyword evidence="6" id="KW-1185">Reference proteome</keyword>
<dbReference type="STRING" id="1764295.A0A5B8MV55"/>
<dbReference type="SUPFAM" id="SSF52058">
    <property type="entry name" value="L domain-like"/>
    <property type="match status" value="1"/>
</dbReference>
<dbReference type="Pfam" id="PF00560">
    <property type="entry name" value="LRR_1"/>
    <property type="match status" value="1"/>
</dbReference>
<dbReference type="Pfam" id="PF13855">
    <property type="entry name" value="LRR_8"/>
    <property type="match status" value="1"/>
</dbReference>
<evidence type="ECO:0000313" key="6">
    <source>
        <dbReference type="Proteomes" id="UP000316726"/>
    </source>
</evidence>
<dbReference type="GO" id="GO:0005930">
    <property type="term" value="C:axoneme"/>
    <property type="evidence" value="ECO:0007669"/>
    <property type="project" value="UniProtKB-SubCell"/>
</dbReference>
<evidence type="ECO:0000256" key="4">
    <source>
        <dbReference type="SAM" id="MobiDB-lite"/>
    </source>
</evidence>
<comment type="subcellular location">
    <subcellularLocation>
        <location evidence="1">Cytoplasm</location>
        <location evidence="1">Cytoskeleton</location>
        <location evidence="1">Cilium axoneme</location>
    </subcellularLocation>
</comment>
<dbReference type="EMBL" id="CP031045">
    <property type="protein sequence ID" value="QDZ24166.1"/>
    <property type="molecule type" value="Genomic_DNA"/>
</dbReference>
<evidence type="ECO:0000256" key="3">
    <source>
        <dbReference type="ARBA" id="ARBA00022737"/>
    </source>
</evidence>
<dbReference type="PANTHER" id="PTHR48051:SF1">
    <property type="entry name" value="RAS SUPPRESSOR PROTEIN 1"/>
    <property type="match status" value="1"/>
</dbReference>
<feature type="region of interest" description="Disordered" evidence="4">
    <location>
        <begin position="467"/>
        <end position="499"/>
    </location>
</feature>
<dbReference type="InterPro" id="IPR001611">
    <property type="entry name" value="Leu-rich_rpt"/>
</dbReference>
<sequence>MALFAGVEYAIVPSDTKDPTLRQIRSDNSRSARSKGNRLKLSKITPNDFRVHLEDRGFTKFPEAVLRDNSKLRGLFLSRNTIKVIPSGIVKLKMLQKLVLSGNCMSEVPKEIGTLVYLESLWLDHNQLDTIPVEIGKLVKLKELNLDANPLSRGLSKGPGTFAEVWRGNESDESIKGGSKALQHERTPLHALGKKTKVVIQYLRDNMPQDMLSVVQKREKKVRQRTTKRQLKEACKHADLQTLSRLHKEASDLGVPEEDLEQAGHALQILKSMDTAVSQRDLPDLRSSIKEWNNYCKSFNFDRRLGHGPDLERAVKTRKSVEKEQEREVWKNMELSKSNRPSPMKFPARLKGLDKLNPAVQIPDFDKMTPMEQAKSFTLLRLTKKISFNEWVNRKAEEDRIKGKALHRMRKREVESSLAARQERVLQTLKQTQLENKWPSRIVEAYPAGYFNMKNPKRTLSALPHVKPRGMKDQATYSERASPWPTDDENTERTIRDLA</sequence>
<accession>A0A5B8MV55</accession>
<dbReference type="PROSITE" id="PS51450">
    <property type="entry name" value="LRR"/>
    <property type="match status" value="1"/>
</dbReference>
<name>A0A5B8MV55_9CHLO</name>
<dbReference type="InterPro" id="IPR050216">
    <property type="entry name" value="LRR_domain-containing"/>
</dbReference>
<keyword evidence="2" id="KW-0433">Leucine-rich repeat</keyword>
<evidence type="ECO:0008006" key="7">
    <source>
        <dbReference type="Google" id="ProtNLM"/>
    </source>
</evidence>
<dbReference type="Gene3D" id="3.80.10.10">
    <property type="entry name" value="Ribonuclease Inhibitor"/>
    <property type="match status" value="1"/>
</dbReference>
<dbReference type="OrthoDB" id="28578at2759"/>
<dbReference type="Proteomes" id="UP000316726">
    <property type="component" value="Chromosome 12"/>
</dbReference>
<dbReference type="AlphaFoldDB" id="A0A5B8MV55"/>